<feature type="transmembrane region" description="Helical" evidence="1">
    <location>
        <begin position="12"/>
        <end position="32"/>
    </location>
</feature>
<sequence>MIGLMKKDFYNVGSSLKIYFLIPLLFAVLGYQDGSTDLLAFGTCFLGIFIVISSFAYDDMAHFNNFALTLPIDRKDLVISKFLISNLFLVIVLIISNLFANGIAMLAPDKFVNFSPVYFLEYTYIASMIVNILASIILIIMFKYGSEKGRIVFLVTFLGLGFIGGLLGKVFGEPDLSGITVFLDQYLSYLILPISLGIEAIAIVISNKIMKKKEL</sequence>
<gene>
    <name evidence="2" type="ORF">H9Q80_12605</name>
</gene>
<evidence type="ECO:0000256" key="1">
    <source>
        <dbReference type="SAM" id="Phobius"/>
    </source>
</evidence>
<dbReference type="InterPro" id="IPR025699">
    <property type="entry name" value="ABC2_memb-like"/>
</dbReference>
<dbReference type="KEGG" id="ehn:H9Q80_12605"/>
<keyword evidence="1" id="KW-1133">Transmembrane helix</keyword>
<evidence type="ECO:0000313" key="2">
    <source>
        <dbReference type="EMBL" id="QNM11100.1"/>
    </source>
</evidence>
<protein>
    <submittedName>
        <fullName evidence="2">ABC-2 transporter permease</fullName>
    </submittedName>
</protein>
<name>A0A7G9GJW8_9FIRM</name>
<proteinExistence type="predicted"/>
<feature type="transmembrane region" description="Helical" evidence="1">
    <location>
        <begin position="78"/>
        <end position="104"/>
    </location>
</feature>
<dbReference type="Proteomes" id="UP000515856">
    <property type="component" value="Chromosome"/>
</dbReference>
<keyword evidence="1" id="KW-0472">Membrane</keyword>
<dbReference type="AlphaFoldDB" id="A0A7G9GJW8"/>
<evidence type="ECO:0000313" key="3">
    <source>
        <dbReference type="Proteomes" id="UP000515856"/>
    </source>
</evidence>
<dbReference type="EMBL" id="CP060636">
    <property type="protein sequence ID" value="QNM11100.1"/>
    <property type="molecule type" value="Genomic_DNA"/>
</dbReference>
<dbReference type="Pfam" id="PF13346">
    <property type="entry name" value="ABC2_membrane_5"/>
    <property type="match status" value="1"/>
</dbReference>
<organism evidence="2 3">
    <name type="scientific">[Eubacterium] hominis</name>
    <dbReference type="NCBI Taxonomy" id="2764325"/>
    <lineage>
        <taxon>Bacteria</taxon>
        <taxon>Bacillati</taxon>
        <taxon>Bacillota</taxon>
        <taxon>Erysipelotrichia</taxon>
        <taxon>Erysipelotrichales</taxon>
        <taxon>Erysipelotrichaceae</taxon>
        <taxon>Amedibacillus</taxon>
    </lineage>
</organism>
<reference evidence="2 3" key="1">
    <citation type="submission" date="2020-08" db="EMBL/GenBank/DDBJ databases">
        <authorList>
            <person name="Liu C."/>
            <person name="Sun Q."/>
        </authorList>
    </citation>
    <scope>NUCLEOTIDE SEQUENCE [LARGE SCALE GENOMIC DNA]</scope>
    <source>
        <strain evidence="2 3">NSJ-61</strain>
    </source>
</reference>
<feature type="transmembrane region" description="Helical" evidence="1">
    <location>
        <begin position="124"/>
        <end position="144"/>
    </location>
</feature>
<feature type="transmembrane region" description="Helical" evidence="1">
    <location>
        <begin position="151"/>
        <end position="171"/>
    </location>
</feature>
<feature type="transmembrane region" description="Helical" evidence="1">
    <location>
        <begin position="186"/>
        <end position="205"/>
    </location>
</feature>
<dbReference type="RefSeq" id="WP_117453907.1">
    <property type="nucleotide sequence ID" value="NZ_CP060636.1"/>
</dbReference>
<keyword evidence="1" id="KW-0812">Transmembrane</keyword>
<keyword evidence="3" id="KW-1185">Reference proteome</keyword>
<accession>A0A7G9GJW8</accession>
<feature type="transmembrane region" description="Helical" evidence="1">
    <location>
        <begin position="38"/>
        <end position="57"/>
    </location>
</feature>